<evidence type="ECO:0000259" key="2">
    <source>
        <dbReference type="Pfam" id="PF13088"/>
    </source>
</evidence>
<dbReference type="SUPFAM" id="SSF50939">
    <property type="entry name" value="Sialidases"/>
    <property type="match status" value="1"/>
</dbReference>
<sequence length="373" mass="41460">MMKTAIMAMCLLAAATAQRVDVFWLNQTRGDTTYFCVKIPYVVETATGALLAFGEGRVGSCKDVAETHLIYRRSEDGGATWGDLQLMYADADHVIGNAVPVVDKESGRLFVGFNRDNQETWMTHSDDDGVTFEEPTYMPHLQDDAWKWIGLGPPKGLQLESGRLLLPGYHGDFWPFPDRSSVGSGFTKGHTIVSDDKGETWSILNHEFGEGHYVNELQAAQLANGTVVINAREFKDRRVLSYSDDEGETFYRVNEAADLHETYQGCEGSMITDAEGSKLYYSGVQGRTPARIYRENMTIFGSSDAGESWQLAQSVTEGASGYSAMQLLGKTDDGKDRVGILFERSDCTADHFRSTSCPTIFLPEYISWEVYEL</sequence>
<dbReference type="InterPro" id="IPR026856">
    <property type="entry name" value="Sialidase_fam"/>
</dbReference>
<dbReference type="GO" id="GO:0006689">
    <property type="term" value="P:ganglioside catabolic process"/>
    <property type="evidence" value="ECO:0007669"/>
    <property type="project" value="TreeGrafter"/>
</dbReference>
<dbReference type="GO" id="GO:0004308">
    <property type="term" value="F:exo-alpha-sialidase activity"/>
    <property type="evidence" value="ECO:0007669"/>
    <property type="project" value="InterPro"/>
</dbReference>
<keyword evidence="1" id="KW-0732">Signal</keyword>
<organism evidence="3">
    <name type="scientific">Florenciella parvula</name>
    <dbReference type="NCBI Taxonomy" id="236787"/>
    <lineage>
        <taxon>Eukaryota</taxon>
        <taxon>Sar</taxon>
        <taxon>Stramenopiles</taxon>
        <taxon>Ochrophyta</taxon>
        <taxon>Dictyochophyceae</taxon>
        <taxon>Florenciellales</taxon>
        <taxon>Florenciella</taxon>
    </lineage>
</organism>
<evidence type="ECO:0000256" key="1">
    <source>
        <dbReference type="SAM" id="SignalP"/>
    </source>
</evidence>
<accession>A0A7S2D5J3</accession>
<feature type="signal peptide" evidence="1">
    <location>
        <begin position="1"/>
        <end position="17"/>
    </location>
</feature>
<dbReference type="AlphaFoldDB" id="A0A7S2D5J3"/>
<dbReference type="InterPro" id="IPR036278">
    <property type="entry name" value="Sialidase_sf"/>
</dbReference>
<evidence type="ECO:0000313" key="3">
    <source>
        <dbReference type="EMBL" id="CAD9444723.1"/>
    </source>
</evidence>
<feature type="chain" id="PRO_5031286648" description="Sialidase domain-containing protein" evidence="1">
    <location>
        <begin position="18"/>
        <end position="373"/>
    </location>
</feature>
<dbReference type="Pfam" id="PF13088">
    <property type="entry name" value="BNR_2"/>
    <property type="match status" value="1"/>
</dbReference>
<dbReference type="GO" id="GO:0016020">
    <property type="term" value="C:membrane"/>
    <property type="evidence" value="ECO:0007669"/>
    <property type="project" value="TreeGrafter"/>
</dbReference>
<dbReference type="PANTHER" id="PTHR10628:SF30">
    <property type="entry name" value="EXO-ALPHA-SIALIDASE"/>
    <property type="match status" value="1"/>
</dbReference>
<dbReference type="GO" id="GO:0009313">
    <property type="term" value="P:oligosaccharide catabolic process"/>
    <property type="evidence" value="ECO:0007669"/>
    <property type="project" value="TreeGrafter"/>
</dbReference>
<dbReference type="GO" id="GO:0005737">
    <property type="term" value="C:cytoplasm"/>
    <property type="evidence" value="ECO:0007669"/>
    <property type="project" value="TreeGrafter"/>
</dbReference>
<protein>
    <recommendedName>
        <fullName evidence="2">Sialidase domain-containing protein</fullName>
    </recommendedName>
</protein>
<dbReference type="CDD" id="cd15482">
    <property type="entry name" value="Sialidase_non-viral"/>
    <property type="match status" value="1"/>
</dbReference>
<proteinExistence type="predicted"/>
<reference evidence="3" key="1">
    <citation type="submission" date="2021-01" db="EMBL/GenBank/DDBJ databases">
        <authorList>
            <person name="Corre E."/>
            <person name="Pelletier E."/>
            <person name="Niang G."/>
            <person name="Scheremetjew M."/>
            <person name="Finn R."/>
            <person name="Kale V."/>
            <person name="Holt S."/>
            <person name="Cochrane G."/>
            <person name="Meng A."/>
            <person name="Brown T."/>
            <person name="Cohen L."/>
        </authorList>
    </citation>
    <scope>NUCLEOTIDE SEQUENCE</scope>
    <source>
        <strain evidence="3">RCC1693</strain>
    </source>
</reference>
<gene>
    <name evidence="3" type="ORF">FPAR1323_LOCUS15701</name>
</gene>
<dbReference type="Gene3D" id="2.120.10.10">
    <property type="match status" value="1"/>
</dbReference>
<name>A0A7S2D5J3_9STRA</name>
<feature type="domain" description="Sialidase" evidence="2">
    <location>
        <begin position="48"/>
        <end position="326"/>
    </location>
</feature>
<dbReference type="PANTHER" id="PTHR10628">
    <property type="entry name" value="SIALIDASE"/>
    <property type="match status" value="1"/>
</dbReference>
<dbReference type="EMBL" id="HBGT01030043">
    <property type="protein sequence ID" value="CAD9444723.1"/>
    <property type="molecule type" value="Transcribed_RNA"/>
</dbReference>
<dbReference type="InterPro" id="IPR011040">
    <property type="entry name" value="Sialidase"/>
</dbReference>